<reference evidence="2" key="1">
    <citation type="submission" date="2009-10" db="EMBL/GenBank/DDBJ databases">
        <title>Diversity of trophic interactions inside an arsenic-rich microbial ecosystem.</title>
        <authorList>
            <person name="Bertin P.N."/>
            <person name="Heinrich-Salmeron A."/>
            <person name="Pelletier E."/>
            <person name="Goulhen-Chollet F."/>
            <person name="Arsene-Ploetze F."/>
            <person name="Gallien S."/>
            <person name="Calteau A."/>
            <person name="Vallenet D."/>
            <person name="Casiot C."/>
            <person name="Chane-Woon-Ming B."/>
            <person name="Giloteaux L."/>
            <person name="Barakat M."/>
            <person name="Bonnefoy V."/>
            <person name="Bruneel O."/>
            <person name="Chandler M."/>
            <person name="Cleiss J."/>
            <person name="Duran R."/>
            <person name="Elbaz-Poulichet F."/>
            <person name="Fonknechten N."/>
            <person name="Lauga B."/>
            <person name="Mornico D."/>
            <person name="Ortet P."/>
            <person name="Schaeffer C."/>
            <person name="Siguier P."/>
            <person name="Alexander Thil Smith A."/>
            <person name="Van Dorsselaer A."/>
            <person name="Weissenbach J."/>
            <person name="Medigue C."/>
            <person name="Le Paslier D."/>
        </authorList>
    </citation>
    <scope>NUCLEOTIDE SEQUENCE</scope>
</reference>
<protein>
    <submittedName>
        <fullName evidence="2">Uncharacterized protein</fullName>
    </submittedName>
</protein>
<keyword evidence="1" id="KW-0812">Transmembrane</keyword>
<accession>E6Q272</accession>
<dbReference type="AlphaFoldDB" id="E6Q272"/>
<sequence length="75" mass="8335">MKQNSQKNPSNNSSIGAEIAWLLGFLVVFAIALLLLNIYLVPHHFNDKVADTAAGVIAAILYVVARRWAMLRTKR</sequence>
<keyword evidence="1" id="KW-1133">Transmembrane helix</keyword>
<keyword evidence="1" id="KW-0472">Membrane</keyword>
<gene>
    <name evidence="2" type="ORF">CARN4_1716</name>
</gene>
<name>E6Q272_9ZZZZ</name>
<evidence type="ECO:0000313" key="2">
    <source>
        <dbReference type="EMBL" id="CBI01282.1"/>
    </source>
</evidence>
<comment type="caution">
    <text evidence="2">The sequence shown here is derived from an EMBL/GenBank/DDBJ whole genome shotgun (WGS) entry which is preliminary data.</text>
</comment>
<dbReference type="EMBL" id="CABO01000017">
    <property type="protein sequence ID" value="CBI01282.1"/>
    <property type="molecule type" value="Genomic_DNA"/>
</dbReference>
<proteinExistence type="predicted"/>
<feature type="transmembrane region" description="Helical" evidence="1">
    <location>
        <begin position="52"/>
        <end position="69"/>
    </location>
</feature>
<feature type="transmembrane region" description="Helical" evidence="1">
    <location>
        <begin position="20"/>
        <end position="40"/>
    </location>
</feature>
<evidence type="ECO:0000256" key="1">
    <source>
        <dbReference type="SAM" id="Phobius"/>
    </source>
</evidence>
<organism evidence="2">
    <name type="scientific">mine drainage metagenome</name>
    <dbReference type="NCBI Taxonomy" id="410659"/>
    <lineage>
        <taxon>unclassified sequences</taxon>
        <taxon>metagenomes</taxon>
        <taxon>ecological metagenomes</taxon>
    </lineage>
</organism>